<protein>
    <submittedName>
        <fullName evidence="3">Selenoprotein n</fullName>
    </submittedName>
</protein>
<gene>
    <name evidence="3" type="ORF">PoB_000942700</name>
</gene>
<keyword evidence="2" id="KW-0812">Transmembrane</keyword>
<dbReference type="EMBL" id="BLXT01001042">
    <property type="protein sequence ID" value="GFN82921.1"/>
    <property type="molecule type" value="Genomic_DNA"/>
</dbReference>
<feature type="compositionally biased region" description="Polar residues" evidence="1">
    <location>
        <begin position="391"/>
        <end position="401"/>
    </location>
</feature>
<keyword evidence="2" id="KW-1133">Transmembrane helix</keyword>
<keyword evidence="2" id="KW-0472">Membrane</keyword>
<evidence type="ECO:0000313" key="4">
    <source>
        <dbReference type="Proteomes" id="UP000735302"/>
    </source>
</evidence>
<feature type="compositionally biased region" description="Polar residues" evidence="1">
    <location>
        <begin position="1"/>
        <end position="11"/>
    </location>
</feature>
<evidence type="ECO:0000313" key="3">
    <source>
        <dbReference type="EMBL" id="GFN82921.1"/>
    </source>
</evidence>
<dbReference type="GO" id="GO:0055074">
    <property type="term" value="P:calcium ion homeostasis"/>
    <property type="evidence" value="ECO:0007669"/>
    <property type="project" value="TreeGrafter"/>
</dbReference>
<comment type="caution">
    <text evidence="3">The sequence shown here is derived from an EMBL/GenBank/DDBJ whole genome shotgun (WGS) entry which is preliminary data.</text>
</comment>
<keyword evidence="4" id="KW-1185">Reference proteome</keyword>
<organism evidence="3 4">
    <name type="scientific">Plakobranchus ocellatus</name>
    <dbReference type="NCBI Taxonomy" id="259542"/>
    <lineage>
        <taxon>Eukaryota</taxon>
        <taxon>Metazoa</taxon>
        <taxon>Spiralia</taxon>
        <taxon>Lophotrochozoa</taxon>
        <taxon>Mollusca</taxon>
        <taxon>Gastropoda</taxon>
        <taxon>Heterobranchia</taxon>
        <taxon>Euthyneura</taxon>
        <taxon>Panpulmonata</taxon>
        <taxon>Sacoglossa</taxon>
        <taxon>Placobranchoidea</taxon>
        <taxon>Plakobranchidae</taxon>
        <taxon>Plakobranchus</taxon>
    </lineage>
</organism>
<dbReference type="AlphaFoldDB" id="A0AAV3YJ70"/>
<feature type="region of interest" description="Disordered" evidence="1">
    <location>
        <begin position="1"/>
        <end position="47"/>
    </location>
</feature>
<proteinExistence type="predicted"/>
<feature type="region of interest" description="Disordered" evidence="1">
    <location>
        <begin position="377"/>
        <end position="402"/>
    </location>
</feature>
<accession>A0AAV3YJ70</accession>
<dbReference type="Proteomes" id="UP000735302">
    <property type="component" value="Unassembled WGS sequence"/>
</dbReference>
<sequence>MVSHTKQTGVYGNQHCRQRPGQNNGHNLTKSQHPNRESENTTSMESKTRANAKCNAITLVIPKWLYCYLPLLTLVLLSSASVWIASYLWNRVDNLVFQRTESVGWEMVDLFGNFDTDGDFYLSFDEALPLIQLMSEYKQVLNDSALQRNVPADEHVIKLEAHFSPLNISTMTKDWLHDFNNNYSFHGLFKWQSPNVQHQEYPVSAFLDFLPYGITNIPPPGTVYTIISAPSNVYNAIPAVGRSTRHYPPQPSGKGRIIHSLLSMLHPRPFVIMRFPPQGAMGCVRAVSKTHVHVMFRVHAEFQLNEPPRDPFWFSPAQFLGSLIIARDGSSIEHFHLYVPTKRGLNVDMEWLMEDNSEGMEVDIGFMPMMELVSPRRSRPQASAKDEINDEIQSGTQSEDGSFSHIEWDSQITEEAAKEAMELEFFPFKTIKYYNLSEAFDHSASTGKLVHSILLWGALDDQSC</sequence>
<feature type="transmembrane region" description="Helical" evidence="2">
    <location>
        <begin position="65"/>
        <end position="89"/>
    </location>
</feature>
<dbReference type="PANTHER" id="PTHR16213:SF78">
    <property type="entry name" value="SELENOPROTEIN N"/>
    <property type="match status" value="1"/>
</dbReference>
<feature type="compositionally biased region" description="Polar residues" evidence="1">
    <location>
        <begin position="20"/>
        <end position="32"/>
    </location>
</feature>
<name>A0AAV3YJ70_9GAST</name>
<evidence type="ECO:0000256" key="2">
    <source>
        <dbReference type="SAM" id="Phobius"/>
    </source>
</evidence>
<dbReference type="GO" id="GO:0005789">
    <property type="term" value="C:endoplasmic reticulum membrane"/>
    <property type="evidence" value="ECO:0007669"/>
    <property type="project" value="TreeGrafter"/>
</dbReference>
<dbReference type="PANTHER" id="PTHR16213">
    <property type="entry name" value="SELENOPROTEIN N"/>
    <property type="match status" value="1"/>
</dbReference>
<evidence type="ECO:0000256" key="1">
    <source>
        <dbReference type="SAM" id="MobiDB-lite"/>
    </source>
</evidence>
<reference evidence="3 4" key="1">
    <citation type="journal article" date="2021" name="Elife">
        <title>Chloroplast acquisition without the gene transfer in kleptoplastic sea slugs, Plakobranchus ocellatus.</title>
        <authorList>
            <person name="Maeda T."/>
            <person name="Takahashi S."/>
            <person name="Yoshida T."/>
            <person name="Shimamura S."/>
            <person name="Takaki Y."/>
            <person name="Nagai Y."/>
            <person name="Toyoda A."/>
            <person name="Suzuki Y."/>
            <person name="Arimoto A."/>
            <person name="Ishii H."/>
            <person name="Satoh N."/>
            <person name="Nishiyama T."/>
            <person name="Hasebe M."/>
            <person name="Maruyama T."/>
            <person name="Minagawa J."/>
            <person name="Obokata J."/>
            <person name="Shigenobu S."/>
        </authorList>
    </citation>
    <scope>NUCLEOTIDE SEQUENCE [LARGE SCALE GENOMIC DNA]</scope>
</reference>